<evidence type="ECO:0000313" key="3">
    <source>
        <dbReference type="Proteomes" id="UP000548326"/>
    </source>
</evidence>
<accession>A0A841JHD9</accession>
<name>A0A841JHD9_9SPHI</name>
<keyword evidence="1" id="KW-0732">Signal</keyword>
<feature type="chain" id="PRO_5032945865" evidence="1">
    <location>
        <begin position="20"/>
        <end position="83"/>
    </location>
</feature>
<sequence>MKIVIISFLSLILCQAALGQSHMITAKEVYKFVNQVVIVKDDIYASKVYKDSIAVLQVGKSGNEHPLTVVVLKSQMARLWMKK</sequence>
<dbReference type="RefSeq" id="WP_183589310.1">
    <property type="nucleotide sequence ID" value="NZ_JACHCA010000015.1"/>
</dbReference>
<reference evidence="2 3" key="1">
    <citation type="submission" date="2020-08" db="EMBL/GenBank/DDBJ databases">
        <title>Genomic Encyclopedia of Type Strains, Phase IV (KMG-V): Genome sequencing to study the core and pangenomes of soil and plant-associated prokaryotes.</title>
        <authorList>
            <person name="Whitman W."/>
        </authorList>
    </citation>
    <scope>NUCLEOTIDE SEQUENCE [LARGE SCALE GENOMIC DNA]</scope>
    <source>
        <strain evidence="2 3">MP601</strain>
    </source>
</reference>
<protein>
    <submittedName>
        <fullName evidence="2">Uncharacterized protein</fullName>
    </submittedName>
</protein>
<evidence type="ECO:0000256" key="1">
    <source>
        <dbReference type="SAM" id="SignalP"/>
    </source>
</evidence>
<comment type="caution">
    <text evidence="2">The sequence shown here is derived from an EMBL/GenBank/DDBJ whole genome shotgun (WGS) entry which is preliminary data.</text>
</comment>
<dbReference type="AlphaFoldDB" id="A0A841JHD9"/>
<dbReference type="Proteomes" id="UP000548326">
    <property type="component" value="Unassembled WGS sequence"/>
</dbReference>
<gene>
    <name evidence="2" type="ORF">HDF22_004719</name>
</gene>
<organism evidence="2 3">
    <name type="scientific">Mucilaginibacter lappiensis</name>
    <dbReference type="NCBI Taxonomy" id="354630"/>
    <lineage>
        <taxon>Bacteria</taxon>
        <taxon>Pseudomonadati</taxon>
        <taxon>Bacteroidota</taxon>
        <taxon>Sphingobacteriia</taxon>
        <taxon>Sphingobacteriales</taxon>
        <taxon>Sphingobacteriaceae</taxon>
        <taxon>Mucilaginibacter</taxon>
    </lineage>
</organism>
<evidence type="ECO:0000313" key="2">
    <source>
        <dbReference type="EMBL" id="MBB6130579.1"/>
    </source>
</evidence>
<feature type="signal peptide" evidence="1">
    <location>
        <begin position="1"/>
        <end position="19"/>
    </location>
</feature>
<dbReference type="EMBL" id="JACHCA010000015">
    <property type="protein sequence ID" value="MBB6130579.1"/>
    <property type="molecule type" value="Genomic_DNA"/>
</dbReference>
<proteinExistence type="predicted"/>